<evidence type="ECO:0000256" key="4">
    <source>
        <dbReference type="ARBA" id="ARBA00023163"/>
    </source>
</evidence>
<accession>A0AAU9D8B1</accession>
<evidence type="ECO:0000259" key="5">
    <source>
        <dbReference type="Pfam" id="PF04198"/>
    </source>
</evidence>
<name>A0AAU9D8B1_9LACO</name>
<keyword evidence="3" id="KW-0238">DNA-binding</keyword>
<dbReference type="SUPFAM" id="SSF100950">
    <property type="entry name" value="NagB/RpiA/CoA transferase-like"/>
    <property type="match status" value="1"/>
</dbReference>
<dbReference type="KEGG" id="xak:KIMC2_04670"/>
<dbReference type="PANTHER" id="PTHR34294">
    <property type="entry name" value="TRANSCRIPTIONAL REGULATOR-RELATED"/>
    <property type="match status" value="1"/>
</dbReference>
<keyword evidence="2" id="KW-0805">Transcription regulation</keyword>
<dbReference type="InterPro" id="IPR037171">
    <property type="entry name" value="NagB/RpiA_transferase-like"/>
</dbReference>
<dbReference type="GO" id="GO:0003677">
    <property type="term" value="F:DNA binding"/>
    <property type="evidence" value="ECO:0007669"/>
    <property type="project" value="UniProtKB-KW"/>
</dbReference>
<dbReference type="Gene3D" id="3.40.50.1360">
    <property type="match status" value="1"/>
</dbReference>
<dbReference type="AlphaFoldDB" id="A0AAU9D8B1"/>
<dbReference type="InterPro" id="IPR051054">
    <property type="entry name" value="SorC_transcr_regulators"/>
</dbReference>
<dbReference type="Pfam" id="PF04198">
    <property type="entry name" value="Sugar-bind"/>
    <property type="match status" value="1"/>
</dbReference>
<dbReference type="Gene3D" id="1.10.10.60">
    <property type="entry name" value="Homeodomain-like"/>
    <property type="match status" value="1"/>
</dbReference>
<sequence length="317" mass="35511">MANEEHQDLLIGIAQGFYYSRNSISELAKKYNISRYYVEKYLDEATNSGLVNISIKAPVGRQRTIERKFKQVFPQLNVTVLKDTLNPAETASNVFLYAARDIQHSIKDHQIVGLSWGETMYDLIQHFNTDDRPSITFTQIMGENMKYNSKAGSTRMVEMAANRLGAQYKTIVAPLYIFDPETRKLLASEPAIAPTLALGSKIDLSICSVGTIASIESIPVWQQMSEKIIPPAKKKEVAGILYGRPYDLNGRFINLENIPVFSIPLEQILAIPRRISVVTNKFKTEATLGAIRGNLLNTLYLSESVANKIISNADEFN</sequence>
<evidence type="ECO:0000313" key="6">
    <source>
        <dbReference type="EMBL" id="BDR55905.1"/>
    </source>
</evidence>
<comment type="similarity">
    <text evidence="1">Belongs to the SorC transcriptional regulatory family.</text>
</comment>
<dbReference type="RefSeq" id="WP_317697629.1">
    <property type="nucleotide sequence ID" value="NZ_AP026801.1"/>
</dbReference>
<dbReference type="GO" id="GO:0016829">
    <property type="term" value="F:lyase activity"/>
    <property type="evidence" value="ECO:0007669"/>
    <property type="project" value="UniProtKB-KW"/>
</dbReference>
<protein>
    <submittedName>
        <fullName evidence="6">Citrate lyase</fullName>
    </submittedName>
</protein>
<dbReference type="Proteomes" id="UP001321804">
    <property type="component" value="Chromosome"/>
</dbReference>
<evidence type="ECO:0000256" key="3">
    <source>
        <dbReference type="ARBA" id="ARBA00023125"/>
    </source>
</evidence>
<evidence type="ECO:0000313" key="7">
    <source>
        <dbReference type="Proteomes" id="UP001321804"/>
    </source>
</evidence>
<proteinExistence type="inferred from homology"/>
<dbReference type="PANTHER" id="PTHR34294:SF1">
    <property type="entry name" value="TRANSCRIPTIONAL REGULATOR LSRR"/>
    <property type="match status" value="1"/>
</dbReference>
<dbReference type="GO" id="GO:0030246">
    <property type="term" value="F:carbohydrate binding"/>
    <property type="evidence" value="ECO:0007669"/>
    <property type="project" value="InterPro"/>
</dbReference>
<evidence type="ECO:0000256" key="1">
    <source>
        <dbReference type="ARBA" id="ARBA00010466"/>
    </source>
</evidence>
<gene>
    <name evidence="6" type="primary">citR</name>
    <name evidence="6" type="ORF">KIMC2_04670</name>
</gene>
<keyword evidence="4" id="KW-0804">Transcription</keyword>
<dbReference type="EMBL" id="AP026801">
    <property type="protein sequence ID" value="BDR55905.1"/>
    <property type="molecule type" value="Genomic_DNA"/>
</dbReference>
<organism evidence="6 7">
    <name type="scientific">Xylocopilactobacillus apis</name>
    <dbReference type="NCBI Taxonomy" id="2932183"/>
    <lineage>
        <taxon>Bacteria</taxon>
        <taxon>Bacillati</taxon>
        <taxon>Bacillota</taxon>
        <taxon>Bacilli</taxon>
        <taxon>Lactobacillales</taxon>
        <taxon>Lactobacillaceae</taxon>
        <taxon>Xylocopilactobacillus</taxon>
    </lineage>
</organism>
<keyword evidence="6" id="KW-0456">Lyase</keyword>
<feature type="domain" description="Sugar-binding" evidence="5">
    <location>
        <begin position="61"/>
        <end position="310"/>
    </location>
</feature>
<reference evidence="6 7" key="1">
    <citation type="journal article" date="2023" name="Microbiol. Spectr.">
        <title>Symbiosis of Carpenter Bees with Uncharacterized Lactic Acid Bacteria Showing NAD Auxotrophy.</title>
        <authorList>
            <person name="Kawasaki S."/>
            <person name="Ozawa K."/>
            <person name="Mori T."/>
            <person name="Yamamoto A."/>
            <person name="Ito M."/>
            <person name="Ohkuma M."/>
            <person name="Sakamoto M."/>
            <person name="Matsutani M."/>
        </authorList>
    </citation>
    <scope>NUCLEOTIDE SEQUENCE [LARGE SCALE GENOMIC DNA]</scope>
    <source>
        <strain evidence="6 7">KimC2</strain>
    </source>
</reference>
<keyword evidence="7" id="KW-1185">Reference proteome</keyword>
<evidence type="ECO:0000256" key="2">
    <source>
        <dbReference type="ARBA" id="ARBA00023015"/>
    </source>
</evidence>
<dbReference type="InterPro" id="IPR007324">
    <property type="entry name" value="Sugar-bd_dom_put"/>
</dbReference>